<feature type="transmembrane region" description="Helical" evidence="6">
    <location>
        <begin position="12"/>
        <end position="32"/>
    </location>
</feature>
<dbReference type="PANTHER" id="PTHR32322:SF2">
    <property type="entry name" value="EAMA DOMAIN-CONTAINING PROTEIN"/>
    <property type="match status" value="1"/>
</dbReference>
<feature type="transmembrane region" description="Helical" evidence="6">
    <location>
        <begin position="278"/>
        <end position="296"/>
    </location>
</feature>
<evidence type="ECO:0000256" key="4">
    <source>
        <dbReference type="ARBA" id="ARBA00022989"/>
    </source>
</evidence>
<feature type="transmembrane region" description="Helical" evidence="6">
    <location>
        <begin position="79"/>
        <end position="97"/>
    </location>
</feature>
<dbReference type="PROSITE" id="PS51257">
    <property type="entry name" value="PROKAR_LIPOPROTEIN"/>
    <property type="match status" value="1"/>
</dbReference>
<name>A0ABQ0B2K5_9FIRM</name>
<comment type="caution">
    <text evidence="8">The sequence shown here is derived from an EMBL/GenBank/DDBJ whole genome shotgun (WGS) entry which is preliminary data.</text>
</comment>
<dbReference type="InterPro" id="IPR000620">
    <property type="entry name" value="EamA_dom"/>
</dbReference>
<dbReference type="InterPro" id="IPR050638">
    <property type="entry name" value="AA-Vitamin_Transporters"/>
</dbReference>
<keyword evidence="9" id="KW-1185">Reference proteome</keyword>
<comment type="similarity">
    <text evidence="2">Belongs to the EamA transporter family.</text>
</comment>
<dbReference type="InterPro" id="IPR037185">
    <property type="entry name" value="EmrE-like"/>
</dbReference>
<keyword evidence="5 6" id="KW-0472">Membrane</keyword>
<feature type="transmembrane region" description="Helical" evidence="6">
    <location>
        <begin position="103"/>
        <end position="123"/>
    </location>
</feature>
<dbReference type="SUPFAM" id="SSF103481">
    <property type="entry name" value="Multidrug resistance efflux transporter EmrE"/>
    <property type="match status" value="2"/>
</dbReference>
<sequence>MIQKKNETLGTIMAVCGGICWGFSGCCGQFLFEAKGAKAPWLVSLRLLFAGLIMIAVGFSLHGRRNMDILKKKADTLRLLLFAFCGISLCQFTYFMAIEASNAGTATVLQYLSPVLILLVVCFREKRYPGWLELAAIFLSLLGTFVLGTHGNIHTFYITGNALFWGLAAAVSSVLYNMIPGSLILRYDIYQVLGFGMFFGGVLMCVLFRPWEYELIWDTETGAALISVIVIGTAVAFGLYLQGVSMIGPLKGSILASVEPLSAVIISVFWLGTSFAPADFLGFGMILGAVLMLTAAQGKMSDPI</sequence>
<evidence type="ECO:0000256" key="2">
    <source>
        <dbReference type="ARBA" id="ARBA00007362"/>
    </source>
</evidence>
<feature type="transmembrane region" description="Helical" evidence="6">
    <location>
        <begin position="38"/>
        <end position="59"/>
    </location>
</feature>
<dbReference type="Proteomes" id="UP001600894">
    <property type="component" value="Unassembled WGS sequence"/>
</dbReference>
<gene>
    <name evidence="8" type="ORF">F130042H8_35630</name>
</gene>
<evidence type="ECO:0000256" key="6">
    <source>
        <dbReference type="SAM" id="Phobius"/>
    </source>
</evidence>
<feature type="transmembrane region" description="Helical" evidence="6">
    <location>
        <begin position="223"/>
        <end position="241"/>
    </location>
</feature>
<evidence type="ECO:0000259" key="7">
    <source>
        <dbReference type="Pfam" id="PF00892"/>
    </source>
</evidence>
<feature type="transmembrane region" description="Helical" evidence="6">
    <location>
        <begin position="253"/>
        <end position="272"/>
    </location>
</feature>
<keyword evidence="3 6" id="KW-0812">Transmembrane</keyword>
<evidence type="ECO:0000313" key="9">
    <source>
        <dbReference type="Proteomes" id="UP001600894"/>
    </source>
</evidence>
<evidence type="ECO:0000256" key="5">
    <source>
        <dbReference type="ARBA" id="ARBA00023136"/>
    </source>
</evidence>
<comment type="subcellular location">
    <subcellularLocation>
        <location evidence="1">Membrane</location>
        <topology evidence="1">Multi-pass membrane protein</topology>
    </subcellularLocation>
</comment>
<proteinExistence type="inferred from homology"/>
<organism evidence="8 9">
    <name type="scientific">Enterocloster alcoholdehydrogenati</name>
    <dbReference type="NCBI Taxonomy" id="2547410"/>
    <lineage>
        <taxon>Bacteria</taxon>
        <taxon>Bacillati</taxon>
        <taxon>Bacillota</taxon>
        <taxon>Clostridia</taxon>
        <taxon>Lachnospirales</taxon>
        <taxon>Lachnospiraceae</taxon>
        <taxon>Enterocloster</taxon>
    </lineage>
</organism>
<protein>
    <submittedName>
        <fullName evidence="8">DMT family transporter</fullName>
    </submittedName>
</protein>
<reference evidence="8 9" key="1">
    <citation type="submission" date="2024-04" db="EMBL/GenBank/DDBJ databases">
        <title>Defined microbial consortia suppress multidrug-resistant proinflammatory Enterobacteriaceae via ecological control.</title>
        <authorList>
            <person name="Furuichi M."/>
            <person name="Kawaguchi T."/>
            <person name="Pust M."/>
            <person name="Yasuma K."/>
            <person name="Plichta D."/>
            <person name="Hasegawa N."/>
            <person name="Ohya T."/>
            <person name="Bhattarai S."/>
            <person name="Sasajima S."/>
            <person name="Aoto Y."/>
            <person name="Tuganbaev T."/>
            <person name="Yaginuma M."/>
            <person name="Ueda M."/>
            <person name="Okahashi N."/>
            <person name="Amafuji K."/>
            <person name="Kiridooshi Y."/>
            <person name="Sugita K."/>
            <person name="Strazar M."/>
            <person name="Skelly A."/>
            <person name="Suda W."/>
            <person name="Hattori M."/>
            <person name="Nakamoto N."/>
            <person name="Caballero S."/>
            <person name="Norman J."/>
            <person name="Olle B."/>
            <person name="Tanoue T."/>
            <person name="Arita M."/>
            <person name="Bucci V."/>
            <person name="Atarashi K."/>
            <person name="Xavier R."/>
            <person name="Honda K."/>
        </authorList>
    </citation>
    <scope>NUCLEOTIDE SEQUENCE [LARGE SCALE GENOMIC DNA]</scope>
    <source>
        <strain evidence="9">f13</strain>
    </source>
</reference>
<evidence type="ECO:0000313" key="8">
    <source>
        <dbReference type="EMBL" id="GAA6270503.1"/>
    </source>
</evidence>
<feature type="domain" description="EamA" evidence="7">
    <location>
        <begin position="9"/>
        <end position="147"/>
    </location>
</feature>
<accession>A0ABQ0B2K5</accession>
<dbReference type="EMBL" id="BAABXL010000001">
    <property type="protein sequence ID" value="GAA6270503.1"/>
    <property type="molecule type" value="Genomic_DNA"/>
</dbReference>
<keyword evidence="4 6" id="KW-1133">Transmembrane helix</keyword>
<evidence type="ECO:0000256" key="1">
    <source>
        <dbReference type="ARBA" id="ARBA00004141"/>
    </source>
</evidence>
<feature type="domain" description="EamA" evidence="7">
    <location>
        <begin position="162"/>
        <end position="294"/>
    </location>
</feature>
<dbReference type="Pfam" id="PF00892">
    <property type="entry name" value="EamA"/>
    <property type="match status" value="2"/>
</dbReference>
<feature type="transmembrane region" description="Helical" evidence="6">
    <location>
        <begin position="156"/>
        <end position="177"/>
    </location>
</feature>
<feature type="transmembrane region" description="Helical" evidence="6">
    <location>
        <begin position="130"/>
        <end position="150"/>
    </location>
</feature>
<evidence type="ECO:0000256" key="3">
    <source>
        <dbReference type="ARBA" id="ARBA00022692"/>
    </source>
</evidence>
<feature type="transmembrane region" description="Helical" evidence="6">
    <location>
        <begin position="189"/>
        <end position="211"/>
    </location>
</feature>
<dbReference type="PANTHER" id="PTHR32322">
    <property type="entry name" value="INNER MEMBRANE TRANSPORTER"/>
    <property type="match status" value="1"/>
</dbReference>